<comment type="caution">
    <text evidence="1">The sequence shown here is derived from an EMBL/GenBank/DDBJ whole genome shotgun (WGS) entry which is preliminary data.</text>
</comment>
<reference evidence="1" key="1">
    <citation type="submission" date="2020-10" db="EMBL/GenBank/DDBJ databases">
        <title>Genomic Encyclopedia of Type Strains, Phase IV (KMG-IV): sequencing the most valuable type-strain genomes for metagenomic binning, comparative biology and taxonomic classification.</title>
        <authorList>
            <person name="Goeker M."/>
        </authorList>
    </citation>
    <scope>NUCLEOTIDE SEQUENCE</scope>
    <source>
        <strain evidence="1">DSM 13886</strain>
    </source>
</reference>
<organism evidence="1 2">
    <name type="scientific">Sporosarcina limicola</name>
    <dbReference type="NCBI Taxonomy" id="34101"/>
    <lineage>
        <taxon>Bacteria</taxon>
        <taxon>Bacillati</taxon>
        <taxon>Bacillota</taxon>
        <taxon>Bacilli</taxon>
        <taxon>Bacillales</taxon>
        <taxon>Caryophanaceae</taxon>
        <taxon>Sporosarcina</taxon>
    </lineage>
</organism>
<proteinExistence type="predicted"/>
<gene>
    <name evidence="1" type="ORF">H4683_003552</name>
</gene>
<protein>
    <submittedName>
        <fullName evidence="1">Transposase</fullName>
    </submittedName>
</protein>
<evidence type="ECO:0000313" key="1">
    <source>
        <dbReference type="EMBL" id="MBE1556427.1"/>
    </source>
</evidence>
<sequence>MDLGLKVPAAVIIDDDKARFFGNWRLNNYMKRKFRSIRKKLGKQNKVNAIRQLDDKEQRWMQNQDHKVSREIVDFATANTISVIRLEQLTIKVTSHANYRYFLKSARLKPNHNKPNFLVFFSYEYGIINI</sequence>
<keyword evidence="2" id="KW-1185">Reference proteome</keyword>
<name>A0A927RGE0_9BACL</name>
<accession>A0A927RGE0</accession>
<evidence type="ECO:0000313" key="2">
    <source>
        <dbReference type="Proteomes" id="UP000658225"/>
    </source>
</evidence>
<dbReference type="EMBL" id="JADBEL010000026">
    <property type="protein sequence ID" value="MBE1556427.1"/>
    <property type="molecule type" value="Genomic_DNA"/>
</dbReference>
<dbReference type="Proteomes" id="UP000658225">
    <property type="component" value="Unassembled WGS sequence"/>
</dbReference>
<dbReference type="AlphaFoldDB" id="A0A927RGE0"/>